<sequence length="206" mass="22779">MEYTKQLILSCLLNICQKLSPDGGKIPKDVLDEEKFNVELIVQCIRVSEMPQTHHHALLLLGTVAGIFPDKVLHNIMSIFTFMGANVMRLDDTYSFQVINKTVKMVIPALIQSDGGDSVEVTRNVEAIVVKIMGVFVDALPHVPEHRRLPVLVQLVDTLGAARFLWVLLVLLFEQYITKTALAAACGEKVSVGGGWNARRVFPSGL</sequence>
<dbReference type="Proteomes" id="UP000052978">
    <property type="component" value="Unassembled WGS sequence"/>
</dbReference>
<dbReference type="GO" id="GO:0000462">
    <property type="term" value="P:maturation of SSU-rRNA from tricistronic rRNA transcript (SSU-rRNA, 5.8S rRNA, LSU-rRNA)"/>
    <property type="evidence" value="ECO:0007669"/>
    <property type="project" value="TreeGrafter"/>
</dbReference>
<comment type="function">
    <text evidence="1">Involved in nucleolar processing of pre-18S ribosomal RNA.</text>
</comment>
<dbReference type="PANTHER" id="PTHR13457:SF1">
    <property type="entry name" value="HEAT REPEAT-CONTAINING PROTEIN 1"/>
    <property type="match status" value="1"/>
</dbReference>
<dbReference type="PANTHER" id="PTHR13457">
    <property type="entry name" value="BAP28"/>
    <property type="match status" value="1"/>
</dbReference>
<keyword evidence="1" id="KW-0687">Ribonucleoprotein</keyword>
<dbReference type="InterPro" id="IPR040191">
    <property type="entry name" value="UTP10"/>
</dbReference>
<evidence type="ECO:0000259" key="2">
    <source>
        <dbReference type="Pfam" id="PF23243"/>
    </source>
</evidence>
<dbReference type="Pfam" id="PF23243">
    <property type="entry name" value="HEAT_HEATR1"/>
    <property type="match status" value="1"/>
</dbReference>
<dbReference type="KEGG" id="myb:102247182"/>
<dbReference type="InterPro" id="IPR056473">
    <property type="entry name" value="HEAT_Utp10/HEAT1"/>
</dbReference>
<dbReference type="EMBL" id="KE291368">
    <property type="protein sequence ID" value="EPQ20704.1"/>
    <property type="molecule type" value="Genomic_DNA"/>
</dbReference>
<protein>
    <recommendedName>
        <fullName evidence="1">HEAT repeat-containing protein 1</fullName>
    </recommendedName>
</protein>
<accession>S7NSG0</accession>
<comment type="subcellular location">
    <subcellularLocation>
        <location evidence="1">Nucleus</location>
        <location evidence="1">Nucleolus</location>
    </subcellularLocation>
</comment>
<dbReference type="GO" id="GO:0032040">
    <property type="term" value="C:small-subunit processome"/>
    <property type="evidence" value="ECO:0007669"/>
    <property type="project" value="TreeGrafter"/>
</dbReference>
<dbReference type="GO" id="GO:0045943">
    <property type="term" value="P:positive regulation of transcription by RNA polymerase I"/>
    <property type="evidence" value="ECO:0007669"/>
    <property type="project" value="TreeGrafter"/>
</dbReference>
<comment type="similarity">
    <text evidence="1">Belongs to the HEATR1/UTP10 family.</text>
</comment>
<name>S7NSG0_MYOBR</name>
<keyword evidence="4" id="KW-1185">Reference proteome</keyword>
<keyword evidence="1" id="KW-0539">Nucleus</keyword>
<evidence type="ECO:0000256" key="1">
    <source>
        <dbReference type="RuleBase" id="RU367065"/>
    </source>
</evidence>
<proteinExistence type="inferred from homology"/>
<dbReference type="GO" id="GO:0030686">
    <property type="term" value="C:90S preribosome"/>
    <property type="evidence" value="ECO:0007669"/>
    <property type="project" value="TreeGrafter"/>
</dbReference>
<dbReference type="GO" id="GO:0030515">
    <property type="term" value="F:snoRNA binding"/>
    <property type="evidence" value="ECO:0007669"/>
    <property type="project" value="TreeGrafter"/>
</dbReference>
<dbReference type="eggNOG" id="KOG1837">
    <property type="taxonomic scope" value="Eukaryota"/>
</dbReference>
<keyword evidence="1" id="KW-0698">rRNA processing</keyword>
<organism evidence="3 4">
    <name type="scientific">Myotis brandtii</name>
    <name type="common">Brandt's bat</name>
    <dbReference type="NCBI Taxonomy" id="109478"/>
    <lineage>
        <taxon>Eukaryota</taxon>
        <taxon>Metazoa</taxon>
        <taxon>Chordata</taxon>
        <taxon>Craniata</taxon>
        <taxon>Vertebrata</taxon>
        <taxon>Euteleostomi</taxon>
        <taxon>Mammalia</taxon>
        <taxon>Eutheria</taxon>
        <taxon>Laurasiatheria</taxon>
        <taxon>Chiroptera</taxon>
        <taxon>Yangochiroptera</taxon>
        <taxon>Vespertilionidae</taxon>
        <taxon>Myotis</taxon>
    </lineage>
</organism>
<keyword evidence="1" id="KW-0690">Ribosome biogenesis</keyword>
<evidence type="ECO:0000313" key="3">
    <source>
        <dbReference type="EMBL" id="EPQ20704.1"/>
    </source>
</evidence>
<evidence type="ECO:0000313" key="4">
    <source>
        <dbReference type="Proteomes" id="UP000052978"/>
    </source>
</evidence>
<dbReference type="AlphaFoldDB" id="S7NSG0"/>
<gene>
    <name evidence="3" type="ORF">D623_10000429</name>
</gene>
<reference evidence="3 4" key="1">
    <citation type="journal article" date="2013" name="Nat. Commun.">
        <title>Genome analysis reveals insights into physiology and longevity of the Brandt's bat Myotis brandtii.</title>
        <authorList>
            <person name="Seim I."/>
            <person name="Fang X."/>
            <person name="Xiong Z."/>
            <person name="Lobanov A.V."/>
            <person name="Huang Z."/>
            <person name="Ma S."/>
            <person name="Feng Y."/>
            <person name="Turanov A.A."/>
            <person name="Zhu Y."/>
            <person name="Lenz T.L."/>
            <person name="Gerashchenko M.V."/>
            <person name="Fan D."/>
            <person name="Hee Yim S."/>
            <person name="Yao X."/>
            <person name="Jordan D."/>
            <person name="Xiong Y."/>
            <person name="Ma Y."/>
            <person name="Lyapunov A.N."/>
            <person name="Chen G."/>
            <person name="Kulakova O.I."/>
            <person name="Sun Y."/>
            <person name="Lee S.G."/>
            <person name="Bronson R.T."/>
            <person name="Moskalev A.A."/>
            <person name="Sunyaev S.R."/>
            <person name="Zhang G."/>
            <person name="Krogh A."/>
            <person name="Wang J."/>
            <person name="Gladyshev V.N."/>
        </authorList>
    </citation>
    <scope>NUCLEOTIDE SEQUENCE [LARGE SCALE GENOMIC DNA]</scope>
</reference>
<feature type="domain" description="Utp10/HEAT1 HEAT-repeats" evidence="2">
    <location>
        <begin position="125"/>
        <end position="186"/>
    </location>
</feature>
<dbReference type="GO" id="GO:0034455">
    <property type="term" value="C:t-UTP complex"/>
    <property type="evidence" value="ECO:0007669"/>
    <property type="project" value="TreeGrafter"/>
</dbReference>